<accession>A0ABD6AIR2</accession>
<dbReference type="AlphaFoldDB" id="A0ABD6AIR2"/>
<evidence type="ECO:0000313" key="1">
    <source>
        <dbReference type="EMBL" id="MFC7324186.1"/>
    </source>
</evidence>
<dbReference type="Pfam" id="PF20126">
    <property type="entry name" value="TumE"/>
    <property type="match status" value="1"/>
</dbReference>
<gene>
    <name evidence="1" type="ORF">ACFQMF_06270</name>
</gene>
<comment type="caution">
    <text evidence="1">The sequence shown here is derived from an EMBL/GenBank/DDBJ whole genome shotgun (WGS) entry which is preliminary data.</text>
</comment>
<proteinExistence type="predicted"/>
<reference evidence="1 2" key="1">
    <citation type="journal article" date="2019" name="Int. J. Syst. Evol. Microbiol.">
        <title>The Global Catalogue of Microorganisms (GCM) 10K type strain sequencing project: providing services to taxonomists for standard genome sequencing and annotation.</title>
        <authorList>
            <consortium name="The Broad Institute Genomics Platform"/>
            <consortium name="The Broad Institute Genome Sequencing Center for Infectious Disease"/>
            <person name="Wu L."/>
            <person name="Ma J."/>
        </authorList>
    </citation>
    <scope>NUCLEOTIDE SEQUENCE [LARGE SCALE GENOMIC DNA]</scope>
    <source>
        <strain evidence="1 2">CGMCC 1.12554</strain>
    </source>
</reference>
<name>A0ABD6AIR2_9EURY</name>
<dbReference type="EMBL" id="JBHTBL010000005">
    <property type="protein sequence ID" value="MFC7324186.1"/>
    <property type="molecule type" value="Genomic_DNA"/>
</dbReference>
<protein>
    <submittedName>
        <fullName evidence="1">Uncharacterized protein</fullName>
    </submittedName>
</protein>
<dbReference type="RefSeq" id="WP_379791722.1">
    <property type="nucleotide sequence ID" value="NZ_JANHDN010000005.1"/>
</dbReference>
<dbReference type="Proteomes" id="UP001596545">
    <property type="component" value="Unassembled WGS sequence"/>
</dbReference>
<sequence length="151" mass="16976">MDPPSDSSASGSTGPPDRQTLRLIERQLTADPLVDEVQFEPDPYEPRLLRASLAADRYPETVATARIDVRWFATGDFSIHYVETRDTGRWECRWDRHPNAHNSRVHFHEPPTGATVTDLDLSSLHPLEVHATVLDAVEGRIEAVWSGPPQE</sequence>
<dbReference type="InterPro" id="IPR045397">
    <property type="entry name" value="TumE-like"/>
</dbReference>
<keyword evidence="2" id="KW-1185">Reference proteome</keyword>
<organism evidence="1 2">
    <name type="scientific">Halorubrum rutilum</name>
    <dbReference type="NCBI Taxonomy" id="1364933"/>
    <lineage>
        <taxon>Archaea</taxon>
        <taxon>Methanobacteriati</taxon>
        <taxon>Methanobacteriota</taxon>
        <taxon>Stenosarchaea group</taxon>
        <taxon>Halobacteria</taxon>
        <taxon>Halobacteriales</taxon>
        <taxon>Haloferacaceae</taxon>
        <taxon>Halorubrum</taxon>
    </lineage>
</organism>
<evidence type="ECO:0000313" key="2">
    <source>
        <dbReference type="Proteomes" id="UP001596545"/>
    </source>
</evidence>